<evidence type="ECO:0008006" key="6">
    <source>
        <dbReference type="Google" id="ProtNLM"/>
    </source>
</evidence>
<protein>
    <recommendedName>
        <fullName evidence="6">Oxidoreductase</fullName>
    </recommendedName>
</protein>
<feature type="domain" description="GFO/IDH/MocA-like oxidoreductase" evidence="3">
    <location>
        <begin position="141"/>
        <end position="281"/>
    </location>
</feature>
<evidence type="ECO:0000313" key="4">
    <source>
        <dbReference type="EMBL" id="KIX04595.1"/>
    </source>
</evidence>
<reference evidence="4 5" key="1">
    <citation type="submission" date="2015-01" db="EMBL/GenBank/DDBJ databases">
        <title>The Genome Sequence of Rhinocladiella mackenzie CBS 650.93.</title>
        <authorList>
            <consortium name="The Broad Institute Genomics Platform"/>
            <person name="Cuomo C."/>
            <person name="de Hoog S."/>
            <person name="Gorbushina A."/>
            <person name="Stielow B."/>
            <person name="Teixiera M."/>
            <person name="Abouelleil A."/>
            <person name="Chapman S.B."/>
            <person name="Priest M."/>
            <person name="Young S.K."/>
            <person name="Wortman J."/>
            <person name="Nusbaum C."/>
            <person name="Birren B."/>
        </authorList>
    </citation>
    <scope>NUCLEOTIDE SEQUENCE [LARGE SCALE GENOMIC DNA]</scope>
    <source>
        <strain evidence="4 5">CBS 650.93</strain>
    </source>
</reference>
<dbReference type="InterPro" id="IPR051450">
    <property type="entry name" value="Gfo/Idh/MocA_Oxidoreductases"/>
</dbReference>
<dbReference type="RefSeq" id="XP_013271731.1">
    <property type="nucleotide sequence ID" value="XM_013416277.1"/>
</dbReference>
<dbReference type="EMBL" id="KN847478">
    <property type="protein sequence ID" value="KIX04595.1"/>
    <property type="molecule type" value="Genomic_DNA"/>
</dbReference>
<dbReference type="Pfam" id="PF22725">
    <property type="entry name" value="GFO_IDH_MocA_C3"/>
    <property type="match status" value="1"/>
</dbReference>
<organism evidence="4 5">
    <name type="scientific">Rhinocladiella mackenziei CBS 650.93</name>
    <dbReference type="NCBI Taxonomy" id="1442369"/>
    <lineage>
        <taxon>Eukaryota</taxon>
        <taxon>Fungi</taxon>
        <taxon>Dikarya</taxon>
        <taxon>Ascomycota</taxon>
        <taxon>Pezizomycotina</taxon>
        <taxon>Eurotiomycetes</taxon>
        <taxon>Chaetothyriomycetidae</taxon>
        <taxon>Chaetothyriales</taxon>
        <taxon>Herpotrichiellaceae</taxon>
        <taxon>Rhinocladiella</taxon>
    </lineage>
</organism>
<evidence type="ECO:0000313" key="5">
    <source>
        <dbReference type="Proteomes" id="UP000053617"/>
    </source>
</evidence>
<dbReference type="AlphaFoldDB" id="A0A0D2J6D0"/>
<evidence type="ECO:0000256" key="1">
    <source>
        <dbReference type="ARBA" id="ARBA00010928"/>
    </source>
</evidence>
<sequence>MAEMNGHSKIPVALVGGGTIAPLHAEYLLSSPTCELVAIIDPFPPGQELAKKLSVAHFQTVTELVAAPGKKPELYTICVPSGLHVKLATEVLNVARPKAILVEKPFSIDSPSGEQLVALAEAKGVKIAVGHHRRFHPAIGAAKRVVQSGKIGKLTAISGVWTCKKNDGYFTFATWRGSRFGGGGPVWTNFVHDIDVLHYIVGSRVTRMWVTETVRRRQHEGVEEGAAVMFQFANGVVGTFVISDNVPSPYGWESATGDNPLFSKAEVAVDCYRIFGTEGTLTVPDGNLWTYRQEDADKRGLEIGWNIPMRREVLEVKDGIPFQLQTEHLARIVAGKEEPLCSGADGLAAVKVCEAVIKALEKADGYPVDIY</sequence>
<gene>
    <name evidence="4" type="ORF">Z518_05465</name>
</gene>
<dbReference type="VEuPathDB" id="FungiDB:Z518_05465"/>
<dbReference type="SUPFAM" id="SSF51735">
    <property type="entry name" value="NAD(P)-binding Rossmann-fold domains"/>
    <property type="match status" value="1"/>
</dbReference>
<dbReference type="InterPro" id="IPR000683">
    <property type="entry name" value="Gfo/Idh/MocA-like_OxRdtase_N"/>
</dbReference>
<comment type="similarity">
    <text evidence="1">Belongs to the Gfo/Idh/MocA family.</text>
</comment>
<dbReference type="SUPFAM" id="SSF55347">
    <property type="entry name" value="Glyceraldehyde-3-phosphate dehydrogenase-like, C-terminal domain"/>
    <property type="match status" value="1"/>
</dbReference>
<proteinExistence type="inferred from homology"/>
<dbReference type="GeneID" id="25293536"/>
<evidence type="ECO:0000259" key="2">
    <source>
        <dbReference type="Pfam" id="PF01408"/>
    </source>
</evidence>
<accession>A0A0D2J6D0</accession>
<keyword evidence="5" id="KW-1185">Reference proteome</keyword>
<dbReference type="HOGENOM" id="CLU_023194_1_1_1"/>
<dbReference type="PANTHER" id="PTHR43377:SF1">
    <property type="entry name" value="BILIVERDIN REDUCTASE A"/>
    <property type="match status" value="1"/>
</dbReference>
<dbReference type="STRING" id="1442369.A0A0D2J6D0"/>
<dbReference type="Gene3D" id="3.30.360.10">
    <property type="entry name" value="Dihydrodipicolinate Reductase, domain 2"/>
    <property type="match status" value="1"/>
</dbReference>
<dbReference type="PANTHER" id="PTHR43377">
    <property type="entry name" value="BILIVERDIN REDUCTASE A"/>
    <property type="match status" value="1"/>
</dbReference>
<evidence type="ECO:0000259" key="3">
    <source>
        <dbReference type="Pfam" id="PF22725"/>
    </source>
</evidence>
<dbReference type="OrthoDB" id="64915at2759"/>
<name>A0A0D2J6D0_9EURO</name>
<feature type="domain" description="Gfo/Idh/MocA-like oxidoreductase N-terminal" evidence="2">
    <location>
        <begin position="12"/>
        <end position="131"/>
    </location>
</feature>
<dbReference type="Proteomes" id="UP000053617">
    <property type="component" value="Unassembled WGS sequence"/>
</dbReference>
<dbReference type="GO" id="GO:0000166">
    <property type="term" value="F:nucleotide binding"/>
    <property type="evidence" value="ECO:0007669"/>
    <property type="project" value="InterPro"/>
</dbReference>
<dbReference type="Pfam" id="PF01408">
    <property type="entry name" value="GFO_IDH_MocA"/>
    <property type="match status" value="1"/>
</dbReference>
<dbReference type="Gene3D" id="3.40.50.720">
    <property type="entry name" value="NAD(P)-binding Rossmann-like Domain"/>
    <property type="match status" value="1"/>
</dbReference>
<dbReference type="InterPro" id="IPR055170">
    <property type="entry name" value="GFO_IDH_MocA-like_dom"/>
</dbReference>
<dbReference type="InterPro" id="IPR036291">
    <property type="entry name" value="NAD(P)-bd_dom_sf"/>
</dbReference>